<name>A0A846QL62_9BACT</name>
<dbReference type="InterPro" id="IPR000073">
    <property type="entry name" value="AB_hydrolase_1"/>
</dbReference>
<gene>
    <name evidence="2" type="ORF">GGQ74_000563</name>
</gene>
<protein>
    <submittedName>
        <fullName evidence="2">Pimeloyl-ACP methyl ester carboxylesterase</fullName>
    </submittedName>
</protein>
<feature type="domain" description="AB hydrolase-1" evidence="1">
    <location>
        <begin position="92"/>
        <end position="206"/>
    </location>
</feature>
<evidence type="ECO:0000313" key="3">
    <source>
        <dbReference type="Proteomes" id="UP000580856"/>
    </source>
</evidence>
<evidence type="ECO:0000259" key="1">
    <source>
        <dbReference type="Pfam" id="PF12697"/>
    </source>
</evidence>
<dbReference type="SUPFAM" id="SSF53474">
    <property type="entry name" value="alpha/beta-Hydrolases"/>
    <property type="match status" value="1"/>
</dbReference>
<dbReference type="RefSeq" id="WP_167940018.1">
    <property type="nucleotide sequence ID" value="NZ_JAATJA010000001.1"/>
</dbReference>
<dbReference type="PROSITE" id="PS51257">
    <property type="entry name" value="PROKAR_LIPOPROTEIN"/>
    <property type="match status" value="1"/>
</dbReference>
<proteinExistence type="predicted"/>
<dbReference type="InterPro" id="IPR029058">
    <property type="entry name" value="AB_hydrolase_fold"/>
</dbReference>
<reference evidence="2 3" key="1">
    <citation type="submission" date="2020-03" db="EMBL/GenBank/DDBJ databases">
        <title>Genomic Encyclopedia of Type Strains, Phase IV (KMG-IV): sequencing the most valuable type-strain genomes for metagenomic binning, comparative biology and taxonomic classification.</title>
        <authorList>
            <person name="Goeker M."/>
        </authorList>
    </citation>
    <scope>NUCLEOTIDE SEQUENCE [LARGE SCALE GENOMIC DNA]</scope>
    <source>
        <strain evidence="2 3">DSM 24233</strain>
    </source>
</reference>
<evidence type="ECO:0000313" key="2">
    <source>
        <dbReference type="EMBL" id="NJB66923.1"/>
    </source>
</evidence>
<comment type="caution">
    <text evidence="2">The sequence shown here is derived from an EMBL/GenBank/DDBJ whole genome shotgun (WGS) entry which is preliminary data.</text>
</comment>
<dbReference type="EMBL" id="JAATJA010000001">
    <property type="protein sequence ID" value="NJB66923.1"/>
    <property type="molecule type" value="Genomic_DNA"/>
</dbReference>
<dbReference type="Gene3D" id="3.40.50.1820">
    <property type="entry name" value="alpha/beta hydrolase"/>
    <property type="match status" value="1"/>
</dbReference>
<dbReference type="Proteomes" id="UP000580856">
    <property type="component" value="Unassembled WGS sequence"/>
</dbReference>
<keyword evidence="3" id="KW-1185">Reference proteome</keyword>
<accession>A0A846QL62</accession>
<dbReference type="Pfam" id="PF12697">
    <property type="entry name" value="Abhydrolase_6"/>
    <property type="match status" value="1"/>
</dbReference>
<dbReference type="PANTHER" id="PTHR37946">
    <property type="entry name" value="SLL1969 PROTEIN"/>
    <property type="match status" value="1"/>
</dbReference>
<organism evidence="2 3">
    <name type="scientific">Desulfobaculum xiamenense</name>
    <dbReference type="NCBI Taxonomy" id="995050"/>
    <lineage>
        <taxon>Bacteria</taxon>
        <taxon>Pseudomonadati</taxon>
        <taxon>Thermodesulfobacteriota</taxon>
        <taxon>Desulfovibrionia</taxon>
        <taxon>Desulfovibrionales</taxon>
        <taxon>Desulfovibrionaceae</taxon>
        <taxon>Desulfobaculum</taxon>
    </lineage>
</organism>
<sequence>MKTLVFLLLAALCAAIVLFACATYLIFWYETANGSDREELDRLSNGHAVAWTLRGFATALAGQCVIIATYAAGLVPRLWLPRPSDDASPHPVFLVHGLYHNPSAWLRVSRVLAREGLSRQYTFGYLSFGRNFDEVATRAKERFLKMMERHPGQRAVVVGHSLGGLVLRTFLADEDTARHIAVAVTLGTPHNGSRLASIAPGRLAKDITPDGAAIRRLNEESRPADIPCLSLSSPVDNMVLPNAALRIGVPGWEQQRTGPVSHVFMLYDRRVIRQALAFIREALAPVGTGGDKA</sequence>
<dbReference type="AlphaFoldDB" id="A0A846QL62"/>
<dbReference type="PANTHER" id="PTHR37946:SF1">
    <property type="entry name" value="SLL1969 PROTEIN"/>
    <property type="match status" value="1"/>
</dbReference>